<keyword evidence="2" id="KW-0809">Transit peptide</keyword>
<evidence type="ECO:0000259" key="4">
    <source>
        <dbReference type="Pfam" id="PF25455"/>
    </source>
</evidence>
<evidence type="ECO:0000256" key="1">
    <source>
        <dbReference type="ARBA" id="ARBA00004173"/>
    </source>
</evidence>
<dbReference type="SUPFAM" id="SSF103025">
    <property type="entry name" value="Folate-binding domain"/>
    <property type="match status" value="1"/>
</dbReference>
<feature type="domain" description="CAF17 C-terminal" evidence="4">
    <location>
        <begin position="310"/>
        <end position="391"/>
    </location>
</feature>
<evidence type="ECO:0000313" key="5">
    <source>
        <dbReference type="EnsemblPlants" id="Kaladp0050s0223.1.v1.1"/>
    </source>
</evidence>
<organism evidence="5 6">
    <name type="scientific">Kalanchoe fedtschenkoi</name>
    <name type="common">Lavender scallops</name>
    <name type="synonym">South American air plant</name>
    <dbReference type="NCBI Taxonomy" id="63787"/>
    <lineage>
        <taxon>Eukaryota</taxon>
        <taxon>Viridiplantae</taxon>
        <taxon>Streptophyta</taxon>
        <taxon>Embryophyta</taxon>
        <taxon>Tracheophyta</taxon>
        <taxon>Spermatophyta</taxon>
        <taxon>Magnoliopsida</taxon>
        <taxon>eudicotyledons</taxon>
        <taxon>Gunneridae</taxon>
        <taxon>Pentapetalae</taxon>
        <taxon>Saxifragales</taxon>
        <taxon>Crassulaceae</taxon>
        <taxon>Kalanchoe</taxon>
    </lineage>
</organism>
<name>A0A7N0U1L5_KALFE</name>
<keyword evidence="3" id="KW-0496">Mitochondrion</keyword>
<evidence type="ECO:0000256" key="3">
    <source>
        <dbReference type="ARBA" id="ARBA00023128"/>
    </source>
</evidence>
<dbReference type="NCBIfam" id="TIGR03317">
    <property type="entry name" value="ygfZ_signature"/>
    <property type="match status" value="1"/>
</dbReference>
<dbReference type="PANTHER" id="PTHR22602:SF0">
    <property type="entry name" value="TRANSFERASE CAF17, MITOCHONDRIAL-RELATED"/>
    <property type="match status" value="1"/>
</dbReference>
<dbReference type="Gene3D" id="3.30.1360.120">
    <property type="entry name" value="Probable tRNA modification gtpase trme, domain 1"/>
    <property type="match status" value="1"/>
</dbReference>
<evidence type="ECO:0000256" key="2">
    <source>
        <dbReference type="ARBA" id="ARBA00022946"/>
    </source>
</evidence>
<dbReference type="AlphaFoldDB" id="A0A7N0U1L5"/>
<dbReference type="OMA" id="MDRLHGV"/>
<dbReference type="InterPro" id="IPR045179">
    <property type="entry name" value="YgfZ/GcvT"/>
</dbReference>
<accession>A0A7N0U1L5</accession>
<reference evidence="5" key="1">
    <citation type="submission" date="2021-01" db="UniProtKB">
        <authorList>
            <consortium name="EnsemblPlants"/>
        </authorList>
    </citation>
    <scope>IDENTIFICATION</scope>
</reference>
<dbReference type="PANTHER" id="PTHR22602">
    <property type="entry name" value="TRANSFERASE CAF17, MITOCHONDRIAL-RELATED"/>
    <property type="match status" value="1"/>
</dbReference>
<dbReference type="EnsemblPlants" id="Kaladp0050s0223.1.v1.1">
    <property type="protein sequence ID" value="Kaladp0050s0223.1.v1.1"/>
    <property type="gene ID" value="Kaladp0050s0223.v1.1"/>
</dbReference>
<dbReference type="InterPro" id="IPR057460">
    <property type="entry name" value="CAF17_C"/>
</dbReference>
<dbReference type="Proteomes" id="UP000594263">
    <property type="component" value="Unplaced"/>
</dbReference>
<comment type="subcellular location">
    <subcellularLocation>
        <location evidence="1">Mitochondrion</location>
    </subcellularLocation>
</comment>
<dbReference type="GO" id="GO:0016226">
    <property type="term" value="P:iron-sulfur cluster assembly"/>
    <property type="evidence" value="ECO:0007669"/>
    <property type="project" value="TreeGrafter"/>
</dbReference>
<dbReference type="Gramene" id="Kaladp0050s0223.1.v1.1">
    <property type="protein sequence ID" value="Kaladp0050s0223.1.v1.1"/>
    <property type="gene ID" value="Kaladp0050s0223.v1.1"/>
</dbReference>
<sequence length="402" mass="45085">MHRFRLLSPFRNSSISRTCINFFSTASTQLQNTGPVASLLKSRAVVRFRGPDTVKFLQGLLTNDVRRFGDAIGEKTSTLVTPNMSTVSEAPIYAAMLTPQGRFLYDMFLYRPSRGYEKLDRTGSKPGDDQDGTFELFMDVDATVLDELLESFKKYRLRSKVEIDNVAEEFCCWQRYGGDLSANSSAVEDPDSASIGYGGAFDRTGMSCARGNDLGWQWFRDPRLDCLGFRGIFPRNTTPPLVETDKETDEQNYLLWRVENGVAEGSTEIPKGEAIPLEYNLVGLNAISFDKGCYVGQEFIARTHHRGVIRKRLVPLRFVNNNGEDLEQKVAPGSDIISTTSKKKIGTVTTALGSRGLGLLRLDEAFRNSDNLIVENPDNVRVQAIRPQWWPAEWLQEHQAAV</sequence>
<keyword evidence="6" id="KW-1185">Reference proteome</keyword>
<dbReference type="FunFam" id="3.30.1360.120:FF:000024">
    <property type="entry name" value="Putative transferase, mitochondrial"/>
    <property type="match status" value="1"/>
</dbReference>
<dbReference type="GO" id="GO:0005759">
    <property type="term" value="C:mitochondrial matrix"/>
    <property type="evidence" value="ECO:0007669"/>
    <property type="project" value="EnsemblPlants"/>
</dbReference>
<evidence type="ECO:0000313" key="6">
    <source>
        <dbReference type="Proteomes" id="UP000594263"/>
    </source>
</evidence>
<proteinExistence type="predicted"/>
<dbReference type="InterPro" id="IPR027266">
    <property type="entry name" value="TrmE/GcvT-like"/>
</dbReference>
<dbReference type="InterPro" id="IPR017703">
    <property type="entry name" value="YgfZ/GCV_T_CS"/>
</dbReference>
<protein>
    <recommendedName>
        <fullName evidence="4">CAF17 C-terminal domain-containing protein</fullName>
    </recommendedName>
</protein>
<dbReference type="Pfam" id="PF25455">
    <property type="entry name" value="Beta-barrel_CAF17_C"/>
    <property type="match status" value="1"/>
</dbReference>